<evidence type="ECO:0000259" key="7">
    <source>
        <dbReference type="PROSITE" id="PS50807"/>
    </source>
</evidence>
<feature type="domain" description="GCM" evidence="7">
    <location>
        <begin position="386"/>
        <end position="546"/>
    </location>
</feature>
<feature type="domain" description="GCM" evidence="7">
    <location>
        <begin position="233"/>
        <end position="388"/>
    </location>
</feature>
<keyword evidence="9" id="KW-1185">Reference proteome</keyword>
<feature type="region of interest" description="Disordered" evidence="6">
    <location>
        <begin position="540"/>
        <end position="567"/>
    </location>
</feature>
<keyword evidence="3" id="KW-0238">DNA-binding</keyword>
<dbReference type="InterPro" id="IPR043020">
    <property type="entry name" value="GCM_large"/>
</dbReference>
<keyword evidence="4" id="KW-0804">Transcription</keyword>
<dbReference type="InterPro" id="IPR039791">
    <property type="entry name" value="GCM"/>
</dbReference>
<proteinExistence type="predicted"/>
<gene>
    <name evidence="8" type="ORF">DC041_0005670</name>
</gene>
<evidence type="ECO:0000256" key="4">
    <source>
        <dbReference type="ARBA" id="ARBA00023163"/>
    </source>
</evidence>
<dbReference type="Gene3D" id="3.30.70.3530">
    <property type="entry name" value="GCM motif"/>
    <property type="match status" value="1"/>
</dbReference>
<organism evidence="8 9">
    <name type="scientific">Schistosoma bovis</name>
    <name type="common">Blood fluke</name>
    <dbReference type="NCBI Taxonomy" id="6184"/>
    <lineage>
        <taxon>Eukaryota</taxon>
        <taxon>Metazoa</taxon>
        <taxon>Spiralia</taxon>
        <taxon>Lophotrochozoa</taxon>
        <taxon>Platyhelminthes</taxon>
        <taxon>Trematoda</taxon>
        <taxon>Digenea</taxon>
        <taxon>Strigeidida</taxon>
        <taxon>Schistosomatoidea</taxon>
        <taxon>Schistosomatidae</taxon>
        <taxon>Schistosoma</taxon>
    </lineage>
</organism>
<accession>A0A430QA51</accession>
<dbReference type="GO" id="GO:0000978">
    <property type="term" value="F:RNA polymerase II cis-regulatory region sequence-specific DNA binding"/>
    <property type="evidence" value="ECO:0007669"/>
    <property type="project" value="TreeGrafter"/>
</dbReference>
<dbReference type="PROSITE" id="PS50807">
    <property type="entry name" value="GCM"/>
    <property type="match status" value="2"/>
</dbReference>
<keyword evidence="2" id="KW-0805">Transcription regulation</keyword>
<keyword evidence="5" id="KW-0539">Nucleus</keyword>
<dbReference type="AlphaFoldDB" id="A0A430QA51"/>
<dbReference type="GO" id="GO:0001228">
    <property type="term" value="F:DNA-binding transcription activator activity, RNA polymerase II-specific"/>
    <property type="evidence" value="ECO:0007669"/>
    <property type="project" value="InterPro"/>
</dbReference>
<dbReference type="InterPro" id="IPR043021">
    <property type="entry name" value="GCM_small"/>
</dbReference>
<evidence type="ECO:0000256" key="2">
    <source>
        <dbReference type="ARBA" id="ARBA00023015"/>
    </source>
</evidence>
<dbReference type="GO" id="GO:0005634">
    <property type="term" value="C:nucleus"/>
    <property type="evidence" value="ECO:0007669"/>
    <property type="project" value="TreeGrafter"/>
</dbReference>
<dbReference type="SUPFAM" id="SSF90073">
    <property type="entry name" value="GCM domain"/>
    <property type="match status" value="2"/>
</dbReference>
<reference evidence="8 9" key="1">
    <citation type="journal article" date="2019" name="PLoS Pathog.">
        <title>Genome sequence of the bovine parasite Schistosoma bovis Tanzania.</title>
        <authorList>
            <person name="Oey H."/>
            <person name="Zakrzewski M."/>
            <person name="Gobert G."/>
            <person name="Gravermann K."/>
            <person name="Stoye J."/>
            <person name="Jones M."/>
            <person name="Mcmanus D."/>
            <person name="Krause L."/>
        </authorList>
    </citation>
    <scope>NUCLEOTIDE SEQUENCE [LARGE SCALE GENOMIC DNA]</scope>
    <source>
        <strain evidence="8 9">TAN1997</strain>
    </source>
</reference>
<evidence type="ECO:0000256" key="5">
    <source>
        <dbReference type="ARBA" id="ARBA00023242"/>
    </source>
</evidence>
<protein>
    <recommendedName>
        <fullName evidence="7">GCM domain-containing protein</fullName>
    </recommendedName>
</protein>
<comment type="caution">
    <text evidence="8">The sequence shown here is derived from an EMBL/GenBank/DDBJ whole genome shotgun (WGS) entry which is preliminary data.</text>
</comment>
<dbReference type="PANTHER" id="PTHR12414:SF8">
    <property type="entry name" value="TRANSCRIPTION FACTOR GLIAL CELLS MISSING-RELATED"/>
    <property type="match status" value="1"/>
</dbReference>
<evidence type="ECO:0000256" key="1">
    <source>
        <dbReference type="ARBA" id="ARBA00022473"/>
    </source>
</evidence>
<evidence type="ECO:0000256" key="3">
    <source>
        <dbReference type="ARBA" id="ARBA00023125"/>
    </source>
</evidence>
<evidence type="ECO:0000313" key="8">
    <source>
        <dbReference type="EMBL" id="RTG84598.1"/>
    </source>
</evidence>
<dbReference type="Pfam" id="PF03615">
    <property type="entry name" value="GCM"/>
    <property type="match status" value="2"/>
</dbReference>
<dbReference type="EMBL" id="QMKO01002142">
    <property type="protein sequence ID" value="RTG84598.1"/>
    <property type="molecule type" value="Genomic_DNA"/>
</dbReference>
<evidence type="ECO:0000256" key="6">
    <source>
        <dbReference type="SAM" id="MobiDB-lite"/>
    </source>
</evidence>
<feature type="region of interest" description="Disordered" evidence="6">
    <location>
        <begin position="383"/>
        <end position="406"/>
    </location>
</feature>
<dbReference type="Proteomes" id="UP000290809">
    <property type="component" value="Unassembled WGS sequence"/>
</dbReference>
<dbReference type="Gene3D" id="2.20.25.670">
    <property type="entry name" value="GCM domain, large subdomain"/>
    <property type="match status" value="2"/>
</dbReference>
<feature type="compositionally biased region" description="Low complexity" evidence="6">
    <location>
        <begin position="743"/>
        <end position="757"/>
    </location>
</feature>
<evidence type="ECO:0000313" key="9">
    <source>
        <dbReference type="Proteomes" id="UP000290809"/>
    </source>
</evidence>
<dbReference type="InterPro" id="IPR036115">
    <property type="entry name" value="GCM_dom_sf"/>
</dbReference>
<feature type="region of interest" description="Disordered" evidence="6">
    <location>
        <begin position="1028"/>
        <end position="1069"/>
    </location>
</feature>
<feature type="region of interest" description="Disordered" evidence="6">
    <location>
        <begin position="741"/>
        <end position="771"/>
    </location>
</feature>
<name>A0A430QA51_SCHBO</name>
<feature type="region of interest" description="Disordered" evidence="6">
    <location>
        <begin position="1085"/>
        <end position="1108"/>
    </location>
</feature>
<sequence>MEVCEATSITGQGFVDAAYFRDFYLHEQLTDVKQHLPNRDYPYPITQHQTFYENVSTFSFPQITTVTTISPSITSQNYALNNFGNDSQRQCHHRLPSTLQTMSSTSENFYPKEMSTDQTYAQHQFHLPQQQQGLSQYFHHQSNNHYDKNVVEDHKMNQFKFTDETVVMTTTSVIASAADTITCTNTTASTTIPYTVRQNVAYSTPVTNEKQDHTLNNFNLCSTILSNTDTNISQWDVNDPKLPKIRQFDTFTMWPQGHCRYAYKKSQSEGARRHASGWAMRNTNNHNSQILKKSCLGVLLCTSKQCTLAMRPAICDKARRRQEGRQCCMPNCTGRIYIQSCHGHGGYPVTHFWREHGDTIYFQAKGTHDHIRPDLKPVRDTAARRRKHQQQNMEQIESGGEQRQRQQKVSRLHNMKNVKCVGLAQQQHEKKMTLISNPLNLPYTTEVILPNNTTINNITPTIDYGVDVNMTTFQHHVNNDQRRQCCMPNCTGRIYIQSCHGHGGYPVTHFWREHGDTIYFQAKGTHDHIRPDLKPVRDTAARRRKHQQQNMEQIESGGEQRQRQQKVSRLHNMKNVKCVGLAQQQHEKKMTLISNPLNLPYTTEVILPNNTTINNITPTIDYGVDVNMTTFQHHVNNDQHLNKPIPTVNSSCCDNVITRKEPIFPGSNPFENNNELDLLDTVTMMTTEPMPTTITNTTNTNDTVKNLLMTSKNVNSSLEITKSPLSQNTIIKPSINNYNDNQSYDTTPTTSTLDSSTFPHNDTYITPPREKFNSTYTQRDSIGTNNDHDNNNNHYYQSQMNLTPTKLSTSSACNTFYRYHFMNQLLMNSQLNPLNTTYNYQNHSSNSNTCGTNSESTSTYGLNASWSTPSPPTFGGVGSNSSLLNNNNTVYNGTTIDEIPIHNEVSLDSLKDLQSSLSNNIQEVNNAGINRYDPVNVFSHNIDNNINVESSSTYYDSMSQQLYHHNSNYYSRYMHKINLAGYQLTAPHQQYNFNNINDNSNDHLLSINQTGLTPSVFMSSSTPISTMPSKTMSRLYSSDDKHTLHTPTSRMTQMPGGTEPDANHTHNNNNIGFSYIAPIPFYLNSSSESRSTRTDSSSDSSQSKQIML</sequence>
<keyword evidence="1" id="KW-0217">Developmental protein</keyword>
<dbReference type="PANTHER" id="PTHR12414">
    <property type="entry name" value="GLIAL CELLS MISSING RELATED/GLIDE"/>
    <property type="match status" value="1"/>
</dbReference>
<dbReference type="InterPro" id="IPR003902">
    <property type="entry name" value="Tscrpt_reg_GCM"/>
</dbReference>
<dbReference type="GO" id="GO:0042063">
    <property type="term" value="P:gliogenesis"/>
    <property type="evidence" value="ECO:0007669"/>
    <property type="project" value="TreeGrafter"/>
</dbReference>